<dbReference type="EMBL" id="VJXX01000006">
    <property type="protein sequence ID" value="MPY12092.1"/>
    <property type="molecule type" value="Genomic_DNA"/>
</dbReference>
<name>A0A7X1NSH4_9MICC</name>
<dbReference type="InterPro" id="IPR052021">
    <property type="entry name" value="Type-I_RS_S_subunit"/>
</dbReference>
<dbReference type="Gene3D" id="3.90.220.20">
    <property type="entry name" value="DNA methylase specificity domains"/>
    <property type="match status" value="2"/>
</dbReference>
<dbReference type="Gene3D" id="1.10.287.1120">
    <property type="entry name" value="Bipartite methylase S protein"/>
    <property type="match status" value="1"/>
</dbReference>
<accession>A0A7X1NSH4</accession>
<keyword evidence="5" id="KW-0540">Nuclease</keyword>
<sequence>MSEWCVVPLGDVCELKRGYDLPNGSRRDGRIPVVSSSGHTGWHDEAKVTAPGVVTGRYGTLGQVFYIEEDFWPLNTALYVRDFKGNDPLFVAALLRSMNLAQYDGAAAVPGLNRNHLHTLPVRVPAVRTQGQIADVLQAFDNLIGNNRRRVEVLEKMAQAIYHEWFVKLRYPGHGEVPMIDSALGPIPGDWRAGTVGDEVELKYGKSLKADARRGGGVAVVGSSGIIGWHDESFVDGPAIIVGRKGNVGSVHWVDGPCWPIDTAYFVQTDLPLRFVAEQLRRTEFANSHAAVPGLSREGAYARPFLLPKVDVLNSFQALVEPFGSEAAALSLQSKKLTEIRDVLLPKLVTGQIDVSKLDLDASIVEQVA</sequence>
<comment type="similarity">
    <text evidence="1">Belongs to the type-I restriction system S methylase family.</text>
</comment>
<gene>
    <name evidence="5" type="ORF">FNH21_15460</name>
</gene>
<feature type="domain" description="Type I restriction modification DNA specificity" evidence="4">
    <location>
        <begin position="1"/>
        <end position="155"/>
    </location>
</feature>
<dbReference type="CDD" id="cd17267">
    <property type="entry name" value="RMtype1_S_EcoAO83I-TRD1-CR1_like"/>
    <property type="match status" value="2"/>
</dbReference>
<dbReference type="GO" id="GO:0004519">
    <property type="term" value="F:endonuclease activity"/>
    <property type="evidence" value="ECO:0007669"/>
    <property type="project" value="UniProtKB-KW"/>
</dbReference>
<proteinExistence type="inferred from homology"/>
<comment type="caution">
    <text evidence="5">The sequence shown here is derived from an EMBL/GenBank/DDBJ whole genome shotgun (WGS) entry which is preliminary data.</text>
</comment>
<keyword evidence="6" id="KW-1185">Reference proteome</keyword>
<keyword evidence="5" id="KW-0378">Hydrolase</keyword>
<evidence type="ECO:0000259" key="4">
    <source>
        <dbReference type="Pfam" id="PF01420"/>
    </source>
</evidence>
<dbReference type="SUPFAM" id="SSF116734">
    <property type="entry name" value="DNA methylase specificity domain"/>
    <property type="match status" value="2"/>
</dbReference>
<keyword evidence="2" id="KW-0680">Restriction system</keyword>
<dbReference type="AlphaFoldDB" id="A0A7X1NSH4"/>
<evidence type="ECO:0000256" key="1">
    <source>
        <dbReference type="ARBA" id="ARBA00010923"/>
    </source>
</evidence>
<dbReference type="OrthoDB" id="9798929at2"/>
<dbReference type="GO" id="GO:0003677">
    <property type="term" value="F:DNA binding"/>
    <property type="evidence" value="ECO:0007669"/>
    <property type="project" value="UniProtKB-KW"/>
</dbReference>
<evidence type="ECO:0000313" key="6">
    <source>
        <dbReference type="Proteomes" id="UP000326464"/>
    </source>
</evidence>
<keyword evidence="3" id="KW-0238">DNA-binding</keyword>
<dbReference type="InterPro" id="IPR000055">
    <property type="entry name" value="Restrct_endonuc_typeI_TRD"/>
</dbReference>
<dbReference type="Proteomes" id="UP000326464">
    <property type="component" value="Unassembled WGS sequence"/>
</dbReference>
<dbReference type="RefSeq" id="WP_152816942.1">
    <property type="nucleotide sequence ID" value="NZ_VJXX01000006.1"/>
</dbReference>
<dbReference type="PANTHER" id="PTHR30408">
    <property type="entry name" value="TYPE-1 RESTRICTION ENZYME ECOKI SPECIFICITY PROTEIN"/>
    <property type="match status" value="1"/>
</dbReference>
<reference evidence="6" key="1">
    <citation type="submission" date="2019-07" db="EMBL/GenBank/DDBJ databases">
        <title>Arthrobacter KR32 sp. nov., isolated from mountain cheese made of cows milk.</title>
        <authorList>
            <person name="Flegler A."/>
        </authorList>
    </citation>
    <scope>NUCLEOTIDE SEQUENCE [LARGE SCALE GENOMIC DNA]</scope>
    <source>
        <strain evidence="6">KR32</strain>
    </source>
</reference>
<protein>
    <submittedName>
        <fullName evidence="5">Restriction endonuclease subunit S</fullName>
    </submittedName>
</protein>
<keyword evidence="5" id="KW-0255">Endonuclease</keyword>
<evidence type="ECO:0000256" key="3">
    <source>
        <dbReference type="ARBA" id="ARBA00023125"/>
    </source>
</evidence>
<dbReference type="InterPro" id="IPR044946">
    <property type="entry name" value="Restrct_endonuc_typeI_TRD_sf"/>
</dbReference>
<dbReference type="GO" id="GO:0009307">
    <property type="term" value="P:DNA restriction-modification system"/>
    <property type="evidence" value="ECO:0007669"/>
    <property type="project" value="UniProtKB-KW"/>
</dbReference>
<dbReference type="Pfam" id="PF01420">
    <property type="entry name" value="Methylase_S"/>
    <property type="match status" value="1"/>
</dbReference>
<evidence type="ECO:0000256" key="2">
    <source>
        <dbReference type="ARBA" id="ARBA00022747"/>
    </source>
</evidence>
<dbReference type="PANTHER" id="PTHR30408:SF13">
    <property type="entry name" value="TYPE I RESTRICTION ENZYME HINDI SPECIFICITY SUBUNIT"/>
    <property type="match status" value="1"/>
</dbReference>
<organism evidence="5 6">
    <name type="scientific">Arthrobacter bussei</name>
    <dbReference type="NCBI Taxonomy" id="2594179"/>
    <lineage>
        <taxon>Bacteria</taxon>
        <taxon>Bacillati</taxon>
        <taxon>Actinomycetota</taxon>
        <taxon>Actinomycetes</taxon>
        <taxon>Micrococcales</taxon>
        <taxon>Micrococcaceae</taxon>
        <taxon>Arthrobacter</taxon>
    </lineage>
</organism>
<evidence type="ECO:0000313" key="5">
    <source>
        <dbReference type="EMBL" id="MPY12092.1"/>
    </source>
</evidence>